<dbReference type="AlphaFoldDB" id="A0ABC8D8V7"/>
<dbReference type="Proteomes" id="UP000250069">
    <property type="component" value="Chromosome"/>
</dbReference>
<evidence type="ECO:0000313" key="2">
    <source>
        <dbReference type="EMBL" id="AWX72291.1"/>
    </source>
</evidence>
<organism evidence="2 3">
    <name type="scientific">Bacillus velezensis</name>
    <dbReference type="NCBI Taxonomy" id="492670"/>
    <lineage>
        <taxon>Bacteria</taxon>
        <taxon>Bacillati</taxon>
        <taxon>Bacillota</taxon>
        <taxon>Bacilli</taxon>
        <taxon>Bacillales</taxon>
        <taxon>Bacillaceae</taxon>
        <taxon>Bacillus</taxon>
        <taxon>Bacillus amyloliquefaciens group</taxon>
    </lineage>
</organism>
<sequence length="221" mass="24880">MYKELFNFVQSEVKCIAEELDKHNSSQSKQMIEERLELLDILQRIQPLENKDPDPESQTVEETLSVENDQSSTNEKDEIVNQSLYEFQRKAVGGELQSLSESRPSLFIPETVIRDLEGATETQEKLKKLFGSAGINHQLLRGDESGVKISSAVRKSDAVIVITPFTERHAGSQQANKYCKEYNVPFRQSKTYGVKTITNLISVLIFSGLNLASMLTCISAF</sequence>
<evidence type="ECO:0000256" key="1">
    <source>
        <dbReference type="SAM" id="MobiDB-lite"/>
    </source>
</evidence>
<evidence type="ECO:0000313" key="3">
    <source>
        <dbReference type="Proteomes" id="UP000250069"/>
    </source>
</evidence>
<reference evidence="2 3" key="1">
    <citation type="submission" date="2018-06" db="EMBL/GenBank/DDBJ databases">
        <title>Complete Genome Sequence of Bacillus velezensis DSYZ, a Plant Growth-Promoting Rhizobacterium with Antifungal Activity.</title>
        <authorList>
            <person name="Du B."/>
            <person name="Ding Y."/>
            <person name="Liu K."/>
            <person name="Yao L."/>
            <person name="Wang C."/>
            <person name="Li H."/>
            <person name="Liu H."/>
        </authorList>
    </citation>
    <scope>NUCLEOTIDE SEQUENCE [LARGE SCALE GENOMIC DNA]</scope>
    <source>
        <strain evidence="2 3">DSYZ</strain>
    </source>
</reference>
<feature type="region of interest" description="Disordered" evidence="1">
    <location>
        <begin position="48"/>
        <end position="76"/>
    </location>
</feature>
<dbReference type="EMBL" id="CP030150">
    <property type="protein sequence ID" value="AWX72291.1"/>
    <property type="molecule type" value="Genomic_DNA"/>
</dbReference>
<proteinExistence type="predicted"/>
<dbReference type="RefSeq" id="WP_031379079.1">
    <property type="nucleotide sequence ID" value="NZ_CP015443.1"/>
</dbReference>
<feature type="compositionally biased region" description="Polar residues" evidence="1">
    <location>
        <begin position="56"/>
        <end position="73"/>
    </location>
</feature>
<gene>
    <name evidence="2" type="ORF">BVDSYZ_09750</name>
</gene>
<protein>
    <submittedName>
        <fullName evidence="2">DUF2325 domain-containing protein</fullName>
    </submittedName>
</protein>
<name>A0ABC8D8V7_BACVE</name>
<accession>A0ABC8D8V7</accession>